<dbReference type="SMART" id="SM00267">
    <property type="entry name" value="GGDEF"/>
    <property type="match status" value="1"/>
</dbReference>
<dbReference type="InterPro" id="IPR043128">
    <property type="entry name" value="Rev_trsase/Diguanyl_cyclase"/>
</dbReference>
<comment type="catalytic activity">
    <reaction evidence="2">
        <text>2 GTP = 3',3'-c-di-GMP + 2 diphosphate</text>
        <dbReference type="Rhea" id="RHEA:24898"/>
        <dbReference type="ChEBI" id="CHEBI:33019"/>
        <dbReference type="ChEBI" id="CHEBI:37565"/>
        <dbReference type="ChEBI" id="CHEBI:58805"/>
        <dbReference type="EC" id="2.7.7.65"/>
    </reaction>
</comment>
<proteinExistence type="predicted"/>
<protein>
    <recommendedName>
        <fullName evidence="1">diguanylate cyclase</fullName>
        <ecNumber evidence="1">2.7.7.65</ecNumber>
    </recommendedName>
</protein>
<feature type="domain" description="Response regulatory" evidence="4">
    <location>
        <begin position="4"/>
        <end position="120"/>
    </location>
</feature>
<dbReference type="SMART" id="SM00448">
    <property type="entry name" value="REC"/>
    <property type="match status" value="1"/>
</dbReference>
<dbReference type="InterPro" id="IPR000160">
    <property type="entry name" value="GGDEF_dom"/>
</dbReference>
<dbReference type="SUPFAM" id="SSF52172">
    <property type="entry name" value="CheY-like"/>
    <property type="match status" value="2"/>
</dbReference>
<dbReference type="CDD" id="cd01949">
    <property type="entry name" value="GGDEF"/>
    <property type="match status" value="1"/>
</dbReference>
<evidence type="ECO:0000259" key="4">
    <source>
        <dbReference type="PROSITE" id="PS50110"/>
    </source>
</evidence>
<accession>A0A2T4JRK3</accession>
<dbReference type="PANTHER" id="PTHR45138:SF9">
    <property type="entry name" value="DIGUANYLATE CYCLASE DGCM-RELATED"/>
    <property type="match status" value="1"/>
</dbReference>
<feature type="modified residue" description="4-aspartylphosphate" evidence="3">
    <location>
        <position position="53"/>
    </location>
</feature>
<dbReference type="Gene3D" id="3.40.50.2300">
    <property type="match status" value="1"/>
</dbReference>
<keyword evidence="3" id="KW-0597">Phosphoprotein</keyword>
<dbReference type="Pfam" id="PF00990">
    <property type="entry name" value="GGDEF"/>
    <property type="match status" value="1"/>
</dbReference>
<dbReference type="AlphaFoldDB" id="A0A2T4JRK3"/>
<organism evidence="6 7">
    <name type="scientific">Cereibacter changlensis JA139</name>
    <dbReference type="NCBI Taxonomy" id="1188249"/>
    <lineage>
        <taxon>Bacteria</taxon>
        <taxon>Pseudomonadati</taxon>
        <taxon>Pseudomonadota</taxon>
        <taxon>Alphaproteobacteria</taxon>
        <taxon>Rhodobacterales</taxon>
        <taxon>Paracoccaceae</taxon>
        <taxon>Cereibacter</taxon>
    </lineage>
</organism>
<reference evidence="6 7" key="1">
    <citation type="submission" date="2018-03" db="EMBL/GenBank/DDBJ databases">
        <title>Cereibacter changlensis.</title>
        <authorList>
            <person name="Meyer T.E."/>
            <person name="Miller S."/>
            <person name="Lodha T."/>
            <person name="Gandham S."/>
            <person name="Chintalapati S."/>
            <person name="Chintalapati V.R."/>
        </authorList>
    </citation>
    <scope>NUCLEOTIDE SEQUENCE [LARGE SCALE GENOMIC DNA]</scope>
    <source>
        <strain evidence="6 7">JA139</strain>
    </source>
</reference>
<dbReference type="InterPro" id="IPR050469">
    <property type="entry name" value="Diguanylate_Cyclase"/>
</dbReference>
<dbReference type="OrthoDB" id="9812260at2"/>
<evidence type="ECO:0000313" key="6">
    <source>
        <dbReference type="EMBL" id="PTE20393.1"/>
    </source>
</evidence>
<dbReference type="SUPFAM" id="SSF55073">
    <property type="entry name" value="Nucleotide cyclase"/>
    <property type="match status" value="1"/>
</dbReference>
<dbReference type="InterPro" id="IPR001789">
    <property type="entry name" value="Sig_transdc_resp-reg_receiver"/>
</dbReference>
<dbReference type="Pfam" id="PF00072">
    <property type="entry name" value="Response_reg"/>
    <property type="match status" value="1"/>
</dbReference>
<gene>
    <name evidence="6" type="ORF">C5F48_17725</name>
</gene>
<dbReference type="PROSITE" id="PS50110">
    <property type="entry name" value="RESPONSE_REGULATORY"/>
    <property type="match status" value="1"/>
</dbReference>
<evidence type="ECO:0000259" key="5">
    <source>
        <dbReference type="PROSITE" id="PS50887"/>
    </source>
</evidence>
<keyword evidence="7" id="KW-1185">Reference proteome</keyword>
<dbReference type="EMBL" id="PZKG01000109">
    <property type="protein sequence ID" value="PTE20393.1"/>
    <property type="molecule type" value="Genomic_DNA"/>
</dbReference>
<dbReference type="Proteomes" id="UP000241010">
    <property type="component" value="Unassembled WGS sequence"/>
</dbReference>
<evidence type="ECO:0000256" key="1">
    <source>
        <dbReference type="ARBA" id="ARBA00012528"/>
    </source>
</evidence>
<dbReference type="NCBIfam" id="TIGR00254">
    <property type="entry name" value="GGDEF"/>
    <property type="match status" value="1"/>
</dbReference>
<dbReference type="GO" id="GO:0000160">
    <property type="term" value="P:phosphorelay signal transduction system"/>
    <property type="evidence" value="ECO:0007669"/>
    <property type="project" value="InterPro"/>
</dbReference>
<dbReference type="InterPro" id="IPR029787">
    <property type="entry name" value="Nucleotide_cyclase"/>
</dbReference>
<dbReference type="InterPro" id="IPR011006">
    <property type="entry name" value="CheY-like_superfamily"/>
</dbReference>
<dbReference type="GO" id="GO:0052621">
    <property type="term" value="F:diguanylate cyclase activity"/>
    <property type="evidence" value="ECO:0007669"/>
    <property type="project" value="UniProtKB-EC"/>
</dbReference>
<sequence>MVGRILIVDDVATNRIVLKVKLGAACYRPMLAADGAGCLAIARAEAPDLILLDLKLPDMSGIEVLRHLRDDPTTRDIPVIMISAMSDPASRLAALAAGADEFMAKPYDDLLLMARMRSLLRARELPADVGPRGAALQALGLAEAAEPFERPVLIGIVAERADPTAKWRRDLAPLLPDRVVILSREEALEESGPAPDVFLITSRIGDAGLRLMSDLRSRPETRHAAICILQADASTERAAIAFDLGADDLVGASVDPRELRLRLRNLMRRKQRGDRQRETVQTGLRLAIIDPLTGLYNRRYAAAHLAAMAERAQESGHPFAVMVIDLDRFKMVNDRWGHAAGDAVLIEVARRLEKNLRQGDLLARIGGEEFLVALTDTRLSDARTAAERLCQAVQERPIPLPGGEPLSITVSIGLAVDDAGAVGLEPVAEVVNRADLALMASKNAGRNQVTISRTFA</sequence>
<dbReference type="PANTHER" id="PTHR45138">
    <property type="entry name" value="REGULATORY COMPONENTS OF SENSORY TRANSDUCTION SYSTEM"/>
    <property type="match status" value="1"/>
</dbReference>
<evidence type="ECO:0000256" key="3">
    <source>
        <dbReference type="PROSITE-ProRule" id="PRU00169"/>
    </source>
</evidence>
<evidence type="ECO:0000256" key="2">
    <source>
        <dbReference type="ARBA" id="ARBA00034247"/>
    </source>
</evidence>
<feature type="domain" description="GGDEF" evidence="5">
    <location>
        <begin position="317"/>
        <end position="454"/>
    </location>
</feature>
<dbReference type="FunFam" id="3.30.70.270:FF:000001">
    <property type="entry name" value="Diguanylate cyclase domain protein"/>
    <property type="match status" value="1"/>
</dbReference>
<comment type="caution">
    <text evidence="6">The sequence shown here is derived from an EMBL/GenBank/DDBJ whole genome shotgun (WGS) entry which is preliminary data.</text>
</comment>
<evidence type="ECO:0000313" key="7">
    <source>
        <dbReference type="Proteomes" id="UP000241010"/>
    </source>
</evidence>
<dbReference type="Gene3D" id="3.30.70.270">
    <property type="match status" value="1"/>
</dbReference>
<dbReference type="PROSITE" id="PS50887">
    <property type="entry name" value="GGDEF"/>
    <property type="match status" value="1"/>
</dbReference>
<dbReference type="EC" id="2.7.7.65" evidence="1"/>
<name>A0A2T4JRK3_9RHOB</name>